<keyword evidence="1 4" id="KW-0147">Chitin-binding</keyword>
<feature type="disulfide bond" evidence="4">
    <location>
        <begin position="71"/>
        <end position="83"/>
    </location>
</feature>
<dbReference type="PRINTS" id="PR00451">
    <property type="entry name" value="CHITINBINDNG"/>
</dbReference>
<feature type="disulfide bond" evidence="4">
    <location>
        <begin position="117"/>
        <end position="132"/>
    </location>
</feature>
<sequence length="147" mass="16107">FSYIYLSIIRPHLSHNNSQIKMKLLVVLVLFLLKLVSSNHEASLPFNETHVVQSAHQPGRCGLQTWGHQQCSEGSCCSISGWCGTTSSYCNSPFCQSQCKELDDDTSALSVVQSGQCGSQAGGKQCPNGECCSRWGWCGTTPDYCEY</sequence>
<gene>
    <name evidence="7" type="ORF">AABB24_026990</name>
</gene>
<evidence type="ECO:0000259" key="6">
    <source>
        <dbReference type="PROSITE" id="PS50941"/>
    </source>
</evidence>
<feature type="non-terminal residue" evidence="7">
    <location>
        <position position="1"/>
    </location>
</feature>
<feature type="disulfide bond" evidence="4">
    <location>
        <begin position="126"/>
        <end position="138"/>
    </location>
</feature>
<feature type="signal peptide" evidence="5">
    <location>
        <begin position="1"/>
        <end position="38"/>
    </location>
</feature>
<dbReference type="PANTHER" id="PTHR47849">
    <property type="entry name" value="CHITIN-BINDING LECTIN 1"/>
    <property type="match status" value="1"/>
</dbReference>
<dbReference type="GO" id="GO:0008061">
    <property type="term" value="F:chitin binding"/>
    <property type="evidence" value="ECO:0007669"/>
    <property type="project" value="UniProtKB-UniRule"/>
</dbReference>
<organism evidence="7 8">
    <name type="scientific">Solanum stoloniferum</name>
    <dbReference type="NCBI Taxonomy" id="62892"/>
    <lineage>
        <taxon>Eukaryota</taxon>
        <taxon>Viridiplantae</taxon>
        <taxon>Streptophyta</taxon>
        <taxon>Embryophyta</taxon>
        <taxon>Tracheophyta</taxon>
        <taxon>Spermatophyta</taxon>
        <taxon>Magnoliopsida</taxon>
        <taxon>eudicotyledons</taxon>
        <taxon>Gunneridae</taxon>
        <taxon>Pentapetalae</taxon>
        <taxon>asterids</taxon>
        <taxon>lamiids</taxon>
        <taxon>Solanales</taxon>
        <taxon>Solanaceae</taxon>
        <taxon>Solanoideae</taxon>
        <taxon>Solaneae</taxon>
        <taxon>Solanum</taxon>
    </lineage>
</organism>
<feature type="disulfide bond" evidence="4">
    <location>
        <begin position="76"/>
        <end position="90"/>
    </location>
</feature>
<protein>
    <recommendedName>
        <fullName evidence="6">Chitin-binding type-1 domain-containing protein</fullName>
    </recommendedName>
</protein>
<dbReference type="Pfam" id="PF00187">
    <property type="entry name" value="Chitin_bind_1"/>
    <property type="match status" value="2"/>
</dbReference>
<dbReference type="SMART" id="SM00270">
    <property type="entry name" value="ChtBD1"/>
    <property type="match status" value="2"/>
</dbReference>
<evidence type="ECO:0000256" key="2">
    <source>
        <dbReference type="ARBA" id="ARBA00022729"/>
    </source>
</evidence>
<reference evidence="7 8" key="1">
    <citation type="submission" date="2024-05" db="EMBL/GenBank/DDBJ databases">
        <title>De novo assembly of an allotetraploid wild potato.</title>
        <authorList>
            <person name="Hosaka A.J."/>
        </authorList>
    </citation>
    <scope>NUCLEOTIDE SEQUENCE [LARGE SCALE GENOMIC DNA]</scope>
    <source>
        <tissue evidence="7">Young leaves</tissue>
    </source>
</reference>
<dbReference type="Gene3D" id="3.30.60.10">
    <property type="entry name" value="Endochitinase-like"/>
    <property type="match status" value="2"/>
</dbReference>
<evidence type="ECO:0000256" key="3">
    <source>
        <dbReference type="ARBA" id="ARBA00023157"/>
    </source>
</evidence>
<feature type="domain" description="Chitin-binding type-1" evidence="6">
    <location>
        <begin position="58"/>
        <end position="101"/>
    </location>
</feature>
<evidence type="ECO:0000313" key="7">
    <source>
        <dbReference type="EMBL" id="KAL3343213.1"/>
    </source>
</evidence>
<keyword evidence="8" id="KW-1185">Reference proteome</keyword>
<dbReference type="CDD" id="cd00035">
    <property type="entry name" value="ChtBD1"/>
    <property type="match status" value="1"/>
</dbReference>
<dbReference type="InterPro" id="IPR036861">
    <property type="entry name" value="Endochitinase-like_sf"/>
</dbReference>
<proteinExistence type="predicted"/>
<feature type="domain" description="Chitin-binding type-1" evidence="6">
    <location>
        <begin position="114"/>
        <end position="147"/>
    </location>
</feature>
<dbReference type="AlphaFoldDB" id="A0ABD2SH78"/>
<feature type="disulfide bond" evidence="4">
    <location>
        <begin position="95"/>
        <end position="99"/>
    </location>
</feature>
<comment type="caution">
    <text evidence="7">The sequence shown here is derived from an EMBL/GenBank/DDBJ whole genome shotgun (WGS) entry which is preliminary data.</text>
</comment>
<feature type="chain" id="PRO_5044804784" description="Chitin-binding type-1 domain-containing protein" evidence="5">
    <location>
        <begin position="39"/>
        <end position="147"/>
    </location>
</feature>
<dbReference type="PANTHER" id="PTHR47849:SF8">
    <property type="entry name" value="LECTIN"/>
    <property type="match status" value="1"/>
</dbReference>
<dbReference type="InterPro" id="IPR018371">
    <property type="entry name" value="Chitin-binding_1_CS"/>
</dbReference>
<evidence type="ECO:0000313" key="8">
    <source>
        <dbReference type="Proteomes" id="UP001627284"/>
    </source>
</evidence>
<dbReference type="EMBL" id="JBJKTR010000015">
    <property type="protein sequence ID" value="KAL3343213.1"/>
    <property type="molecule type" value="Genomic_DNA"/>
</dbReference>
<dbReference type="SUPFAM" id="SSF57016">
    <property type="entry name" value="Plant lectins/antimicrobial peptides"/>
    <property type="match status" value="2"/>
</dbReference>
<keyword evidence="3 4" id="KW-1015">Disulfide bond</keyword>
<feature type="disulfide bond" evidence="4">
    <location>
        <begin position="131"/>
        <end position="145"/>
    </location>
</feature>
<dbReference type="Proteomes" id="UP001627284">
    <property type="component" value="Unassembled WGS sequence"/>
</dbReference>
<dbReference type="PROSITE" id="PS00026">
    <property type="entry name" value="CHIT_BIND_I_1"/>
    <property type="match status" value="1"/>
</dbReference>
<comment type="caution">
    <text evidence="4">Lacks conserved residue(s) required for the propagation of feature annotation.</text>
</comment>
<dbReference type="PROSITE" id="PS50941">
    <property type="entry name" value="CHIT_BIND_I_2"/>
    <property type="match status" value="2"/>
</dbReference>
<evidence type="ECO:0000256" key="5">
    <source>
        <dbReference type="SAM" id="SignalP"/>
    </source>
</evidence>
<evidence type="ECO:0000256" key="4">
    <source>
        <dbReference type="PROSITE-ProRule" id="PRU00261"/>
    </source>
</evidence>
<accession>A0ABD2SH78</accession>
<name>A0ABD2SH78_9SOLN</name>
<evidence type="ECO:0000256" key="1">
    <source>
        <dbReference type="ARBA" id="ARBA00022669"/>
    </source>
</evidence>
<dbReference type="InterPro" id="IPR001002">
    <property type="entry name" value="Chitin-bd_1"/>
</dbReference>
<keyword evidence="2 5" id="KW-0732">Signal</keyword>